<reference evidence="2" key="1">
    <citation type="journal article" date="2019" name="Curr. Biol.">
        <title>Genome Sequence of Striga asiatica Provides Insight into the Evolution of Plant Parasitism.</title>
        <authorList>
            <person name="Yoshida S."/>
            <person name="Kim S."/>
            <person name="Wafula E.K."/>
            <person name="Tanskanen J."/>
            <person name="Kim Y.M."/>
            <person name="Honaas L."/>
            <person name="Yang Z."/>
            <person name="Spallek T."/>
            <person name="Conn C.E."/>
            <person name="Ichihashi Y."/>
            <person name="Cheong K."/>
            <person name="Cui S."/>
            <person name="Der J.P."/>
            <person name="Gundlach H."/>
            <person name="Jiao Y."/>
            <person name="Hori C."/>
            <person name="Ishida J.K."/>
            <person name="Kasahara H."/>
            <person name="Kiba T."/>
            <person name="Kim M.S."/>
            <person name="Koo N."/>
            <person name="Laohavisit A."/>
            <person name="Lee Y.H."/>
            <person name="Lumba S."/>
            <person name="McCourt P."/>
            <person name="Mortimer J.C."/>
            <person name="Mutuku J.M."/>
            <person name="Nomura T."/>
            <person name="Sasaki-Sekimoto Y."/>
            <person name="Seto Y."/>
            <person name="Wang Y."/>
            <person name="Wakatake T."/>
            <person name="Sakakibara H."/>
            <person name="Demura T."/>
            <person name="Yamaguchi S."/>
            <person name="Yoneyama K."/>
            <person name="Manabe R.I."/>
            <person name="Nelson D.C."/>
            <person name="Schulman A.H."/>
            <person name="Timko M.P."/>
            <person name="dePamphilis C.W."/>
            <person name="Choi D."/>
            <person name="Shirasu K."/>
        </authorList>
    </citation>
    <scope>NUCLEOTIDE SEQUENCE [LARGE SCALE GENOMIC DNA]</scope>
    <source>
        <strain evidence="2">cv. UVA1</strain>
    </source>
</reference>
<gene>
    <name evidence="1" type="ORF">STAS_16216</name>
</gene>
<comment type="caution">
    <text evidence="1">The sequence shown here is derived from an EMBL/GenBank/DDBJ whole genome shotgun (WGS) entry which is preliminary data.</text>
</comment>
<keyword evidence="1" id="KW-0418">Kinase</keyword>
<dbReference type="EMBL" id="BKCP01005716">
    <property type="protein sequence ID" value="GER39593.1"/>
    <property type="molecule type" value="Genomic_DNA"/>
</dbReference>
<accession>A0A5A7Q373</accession>
<dbReference type="AlphaFoldDB" id="A0A5A7Q373"/>
<keyword evidence="1" id="KW-0808">Transferase</keyword>
<dbReference type="Proteomes" id="UP000325081">
    <property type="component" value="Unassembled WGS sequence"/>
</dbReference>
<dbReference type="GO" id="GO:0016301">
    <property type="term" value="F:kinase activity"/>
    <property type="evidence" value="ECO:0007669"/>
    <property type="project" value="UniProtKB-KW"/>
</dbReference>
<sequence length="128" mass="14410">MLNSNHNELKEIFKFNKSNLSSGAFTLNRLKSDSHKFAPVAAEELLPARRSGCATGLVHGEGRARGVAAGHRLRKARGGEFASEVAGRCANRARRKRRAAAMARGWWWRRLRLAMRRILREEIEGSKE</sequence>
<name>A0A5A7Q373_STRAF</name>
<protein>
    <submittedName>
        <fullName evidence="1">Leucine-rich repeat protein kinase family protein</fullName>
    </submittedName>
</protein>
<keyword evidence="2" id="KW-1185">Reference proteome</keyword>
<organism evidence="1 2">
    <name type="scientific">Striga asiatica</name>
    <name type="common">Asiatic witchweed</name>
    <name type="synonym">Buchnera asiatica</name>
    <dbReference type="NCBI Taxonomy" id="4170"/>
    <lineage>
        <taxon>Eukaryota</taxon>
        <taxon>Viridiplantae</taxon>
        <taxon>Streptophyta</taxon>
        <taxon>Embryophyta</taxon>
        <taxon>Tracheophyta</taxon>
        <taxon>Spermatophyta</taxon>
        <taxon>Magnoliopsida</taxon>
        <taxon>eudicotyledons</taxon>
        <taxon>Gunneridae</taxon>
        <taxon>Pentapetalae</taxon>
        <taxon>asterids</taxon>
        <taxon>lamiids</taxon>
        <taxon>Lamiales</taxon>
        <taxon>Orobanchaceae</taxon>
        <taxon>Buchnereae</taxon>
        <taxon>Striga</taxon>
    </lineage>
</organism>
<evidence type="ECO:0000313" key="2">
    <source>
        <dbReference type="Proteomes" id="UP000325081"/>
    </source>
</evidence>
<evidence type="ECO:0000313" key="1">
    <source>
        <dbReference type="EMBL" id="GER39593.1"/>
    </source>
</evidence>
<proteinExistence type="predicted"/>